<protein>
    <submittedName>
        <fullName evidence="1">Uncharacterized protein</fullName>
    </submittedName>
</protein>
<evidence type="ECO:0000313" key="1">
    <source>
        <dbReference type="EMBL" id="MEJ5194944.1"/>
    </source>
</evidence>
<comment type="caution">
    <text evidence="1">The sequence shown here is derived from an EMBL/GenBank/DDBJ whole genome shotgun (WGS) entry which is preliminary data.</text>
</comment>
<dbReference type="AlphaFoldDB" id="A0AB35Y134"/>
<gene>
    <name evidence="1" type="ORF">WF834_01930</name>
</gene>
<dbReference type="RefSeq" id="WP_339394690.1">
    <property type="nucleotide sequence ID" value="NZ_JBBFGL010000002.1"/>
</dbReference>
<proteinExistence type="predicted"/>
<evidence type="ECO:0000313" key="2">
    <source>
        <dbReference type="Proteomes" id="UP001373196"/>
    </source>
</evidence>
<dbReference type="EMBL" id="JBBFGL010000002">
    <property type="protein sequence ID" value="MEJ5194944.1"/>
    <property type="molecule type" value="Genomic_DNA"/>
</dbReference>
<name>A0AB35Y134_9FIRM</name>
<reference evidence="1" key="1">
    <citation type="submission" date="2024-03" db="EMBL/GenBank/DDBJ databases">
        <authorList>
            <person name="Plomp N."/>
            <person name="Harmsen H.J."/>
        </authorList>
    </citation>
    <scope>NUCLEOTIDE SEQUENCE</scope>
    <source>
        <strain evidence="1">HTF-128</strain>
    </source>
</reference>
<sequence>MPENKTQQELATMCRAMEEMRKDERIECALEMLADGMPYEKVAKYSKLTLEEVKALDTKKPA</sequence>
<dbReference type="Proteomes" id="UP001373196">
    <property type="component" value="Unassembled WGS sequence"/>
</dbReference>
<accession>A0AB35Y134</accession>
<organism evidence="1 2">
    <name type="scientific">Faecalibacterium wellingii</name>
    <dbReference type="NCBI Taxonomy" id="2929491"/>
    <lineage>
        <taxon>Bacteria</taxon>
        <taxon>Bacillati</taxon>
        <taxon>Bacillota</taxon>
        <taxon>Clostridia</taxon>
        <taxon>Eubacteriales</taxon>
        <taxon>Oscillospiraceae</taxon>
        <taxon>Faecalibacterium</taxon>
    </lineage>
</organism>